<sequence length="395" mass="43353">MSRQIEQALLSLLPTQNSNLPPPLVELAGSLLAQSRLRASTLKAEEDVARLLKITLNLPPIEPRPPIPPRIYKRLYTHLDKILPATSLSGRGKADGLGTPRSKGLSSPAPRPVPSRGTPGKDLSLAAFRTPGKAGTPTKLTSQNTAKKLDSSLPPWLRPTVRYLCITLHTSGGPDIAPTVIFGLESIIAPYRRRTDDEWVKGHLTALVAAIYWYVSESAQLAPGENMTTDASRSSLNAMRKQMLVTLRSARGEVKVPNSQGKKNVVVTEEEEAVLWEGWQDGLKAADISEALTVVADRGWLDSDWFQSIDFLRYAERNADGLNPDNNQDTLASTAEAMQIRKADTMLQDKFDYLSERRRAEYRQWKAGILKRIEALERNQGGDAQGTEVAGGADS</sequence>
<evidence type="ECO:0000313" key="9">
    <source>
        <dbReference type="Proteomes" id="UP001265746"/>
    </source>
</evidence>
<protein>
    <recommendedName>
        <fullName evidence="7">ORC6 first cyclin-like domain-containing protein</fullName>
    </recommendedName>
</protein>
<reference evidence="8" key="1">
    <citation type="submission" date="2023-06" db="EMBL/GenBank/DDBJ databases">
        <authorList>
            <person name="Noh H."/>
        </authorList>
    </citation>
    <scope>NUCLEOTIDE SEQUENCE</scope>
    <source>
        <strain evidence="8">DUCC20226</strain>
    </source>
</reference>
<gene>
    <name evidence="8" type="ORF">N8I77_006393</name>
</gene>
<accession>A0AAD9SJ44</accession>
<dbReference type="EMBL" id="JAUJFL010000003">
    <property type="protein sequence ID" value="KAK2607736.1"/>
    <property type="molecule type" value="Genomic_DNA"/>
</dbReference>
<evidence type="ECO:0000259" key="7">
    <source>
        <dbReference type="Pfam" id="PF05460"/>
    </source>
</evidence>
<feature type="domain" description="ORC6 first cyclin-like" evidence="7">
    <location>
        <begin position="10"/>
        <end position="84"/>
    </location>
</feature>
<name>A0AAD9SJ44_PHOAM</name>
<keyword evidence="9" id="KW-1185">Reference proteome</keyword>
<evidence type="ECO:0000256" key="5">
    <source>
        <dbReference type="ARBA" id="ARBA00023242"/>
    </source>
</evidence>
<evidence type="ECO:0000256" key="6">
    <source>
        <dbReference type="SAM" id="MobiDB-lite"/>
    </source>
</evidence>
<dbReference type="Proteomes" id="UP001265746">
    <property type="component" value="Unassembled WGS sequence"/>
</dbReference>
<comment type="caution">
    <text evidence="8">The sequence shown here is derived from an EMBL/GenBank/DDBJ whole genome shotgun (WGS) entry which is preliminary data.</text>
</comment>
<dbReference type="AlphaFoldDB" id="A0AAD9SJ44"/>
<comment type="subcellular location">
    <subcellularLocation>
        <location evidence="1">Nucleus</location>
    </subcellularLocation>
</comment>
<keyword evidence="4" id="KW-0238">DNA-binding</keyword>
<evidence type="ECO:0000256" key="3">
    <source>
        <dbReference type="ARBA" id="ARBA00022705"/>
    </source>
</evidence>
<evidence type="ECO:0000256" key="1">
    <source>
        <dbReference type="ARBA" id="ARBA00004123"/>
    </source>
</evidence>
<comment type="similarity">
    <text evidence="2">Belongs to the ORC6 family.</text>
</comment>
<dbReference type="Pfam" id="PF05460">
    <property type="entry name" value="ORC6"/>
    <property type="match status" value="1"/>
</dbReference>
<organism evidence="8 9">
    <name type="scientific">Phomopsis amygdali</name>
    <name type="common">Fusicoccum amygdali</name>
    <dbReference type="NCBI Taxonomy" id="1214568"/>
    <lineage>
        <taxon>Eukaryota</taxon>
        <taxon>Fungi</taxon>
        <taxon>Dikarya</taxon>
        <taxon>Ascomycota</taxon>
        <taxon>Pezizomycotina</taxon>
        <taxon>Sordariomycetes</taxon>
        <taxon>Sordariomycetidae</taxon>
        <taxon>Diaporthales</taxon>
        <taxon>Diaporthaceae</taxon>
        <taxon>Diaporthe</taxon>
    </lineage>
</organism>
<keyword evidence="3" id="KW-0235">DNA replication</keyword>
<dbReference type="GO" id="GO:0005664">
    <property type="term" value="C:nuclear origin of replication recognition complex"/>
    <property type="evidence" value="ECO:0007669"/>
    <property type="project" value="InterPro"/>
</dbReference>
<keyword evidence="5" id="KW-0539">Nucleus</keyword>
<proteinExistence type="inferred from homology"/>
<dbReference type="GO" id="GO:0003677">
    <property type="term" value="F:DNA binding"/>
    <property type="evidence" value="ECO:0007669"/>
    <property type="project" value="UniProtKB-KW"/>
</dbReference>
<dbReference type="InterPro" id="IPR008721">
    <property type="entry name" value="ORC6_cyclin_first"/>
</dbReference>
<evidence type="ECO:0000256" key="4">
    <source>
        <dbReference type="ARBA" id="ARBA00023125"/>
    </source>
</evidence>
<dbReference type="GO" id="GO:0006260">
    <property type="term" value="P:DNA replication"/>
    <property type="evidence" value="ECO:0007669"/>
    <property type="project" value="UniProtKB-KW"/>
</dbReference>
<evidence type="ECO:0000256" key="2">
    <source>
        <dbReference type="ARBA" id="ARBA00010840"/>
    </source>
</evidence>
<evidence type="ECO:0000313" key="8">
    <source>
        <dbReference type="EMBL" id="KAK2607736.1"/>
    </source>
</evidence>
<feature type="region of interest" description="Disordered" evidence="6">
    <location>
        <begin position="87"/>
        <end position="151"/>
    </location>
</feature>